<dbReference type="InterPro" id="IPR050266">
    <property type="entry name" value="AB_hydrolase_sf"/>
</dbReference>
<name>A0A3A1YW26_9BURK</name>
<accession>A0A3A1YW26</accession>
<dbReference type="PANTHER" id="PTHR43798">
    <property type="entry name" value="MONOACYLGLYCEROL LIPASE"/>
    <property type="match status" value="1"/>
</dbReference>
<comment type="caution">
    <text evidence="2">The sequence shown here is derived from an EMBL/GenBank/DDBJ whole genome shotgun (WGS) entry which is preliminary data.</text>
</comment>
<dbReference type="GO" id="GO:0016020">
    <property type="term" value="C:membrane"/>
    <property type="evidence" value="ECO:0007669"/>
    <property type="project" value="TreeGrafter"/>
</dbReference>
<dbReference type="Proteomes" id="UP000266206">
    <property type="component" value="Unassembled WGS sequence"/>
</dbReference>
<evidence type="ECO:0000313" key="2">
    <source>
        <dbReference type="EMBL" id="RIY41756.1"/>
    </source>
</evidence>
<feature type="domain" description="AB hydrolase-1" evidence="1">
    <location>
        <begin position="62"/>
        <end position="285"/>
    </location>
</feature>
<proteinExistence type="predicted"/>
<dbReference type="InterPro" id="IPR029058">
    <property type="entry name" value="AB_hydrolase_fold"/>
</dbReference>
<dbReference type="Pfam" id="PF00561">
    <property type="entry name" value="Abhydrolase_1"/>
    <property type="match status" value="1"/>
</dbReference>
<sequence>MRPSILCRKSSADLYNTKERPVTQAFPNSDTPTSSNPFFTYEVVKTGKGDIGLRRCGQGAHTVVLLHGISSGADSWRECARLLQNNMQVVAWDAPGYGHSTPLAQAQPQAVDYARQLQCLLNELGVEHCLVVGHSLGALMASGLAKQHDPRVKQFLLISPALGYGGTDKAEQVRAGRFAALSEKGVHGIAQALPNRLLSAFASEAHRHAVTANAMKLNEGGYKQAVELLCGDDIYRYADDFPQNTLVYCGDADIVTPPEQSAEFAKRMGFPFDLISRAGHASYIEQPQQIADLIHQAMSNVRGVA</sequence>
<dbReference type="PRINTS" id="PR00111">
    <property type="entry name" value="ABHYDROLASE"/>
</dbReference>
<evidence type="ECO:0000259" key="1">
    <source>
        <dbReference type="Pfam" id="PF00561"/>
    </source>
</evidence>
<dbReference type="InterPro" id="IPR000073">
    <property type="entry name" value="AB_hydrolase_1"/>
</dbReference>
<dbReference type="Gene3D" id="3.40.50.1820">
    <property type="entry name" value="alpha/beta hydrolase"/>
    <property type="match status" value="1"/>
</dbReference>
<organism evidence="2 3">
    <name type="scientific">Neopusillimonas maritima</name>
    <dbReference type="NCBI Taxonomy" id="2026239"/>
    <lineage>
        <taxon>Bacteria</taxon>
        <taxon>Pseudomonadati</taxon>
        <taxon>Pseudomonadota</taxon>
        <taxon>Betaproteobacteria</taxon>
        <taxon>Burkholderiales</taxon>
        <taxon>Alcaligenaceae</taxon>
        <taxon>Neopusillimonas</taxon>
    </lineage>
</organism>
<dbReference type="GO" id="GO:0047372">
    <property type="term" value="F:monoacylglycerol lipase activity"/>
    <property type="evidence" value="ECO:0007669"/>
    <property type="project" value="TreeGrafter"/>
</dbReference>
<gene>
    <name evidence="2" type="ORF">CJP73_04750</name>
</gene>
<dbReference type="SUPFAM" id="SSF53474">
    <property type="entry name" value="alpha/beta-Hydrolases"/>
    <property type="match status" value="1"/>
</dbReference>
<protein>
    <recommendedName>
        <fullName evidence="1">AB hydrolase-1 domain-containing protein</fullName>
    </recommendedName>
</protein>
<dbReference type="PANTHER" id="PTHR43798:SF5">
    <property type="entry name" value="MONOACYLGLYCEROL LIPASE ABHD6"/>
    <property type="match status" value="1"/>
</dbReference>
<dbReference type="AlphaFoldDB" id="A0A3A1YW26"/>
<dbReference type="GO" id="GO:0046464">
    <property type="term" value="P:acylglycerol catabolic process"/>
    <property type="evidence" value="ECO:0007669"/>
    <property type="project" value="TreeGrafter"/>
</dbReference>
<dbReference type="EMBL" id="NQYH01000002">
    <property type="protein sequence ID" value="RIY41756.1"/>
    <property type="molecule type" value="Genomic_DNA"/>
</dbReference>
<evidence type="ECO:0000313" key="3">
    <source>
        <dbReference type="Proteomes" id="UP000266206"/>
    </source>
</evidence>
<reference evidence="2 3" key="1">
    <citation type="submission" date="2017-08" db="EMBL/GenBank/DDBJ databases">
        <title>Pusillimonas indicus sp. nov., a member of the family Alcaligenaceae isolated from surface seawater.</title>
        <authorList>
            <person name="Li J."/>
        </authorList>
    </citation>
    <scope>NUCLEOTIDE SEQUENCE [LARGE SCALE GENOMIC DNA]</scope>
    <source>
        <strain evidence="2 3">L52-1-41</strain>
    </source>
</reference>